<dbReference type="Pfam" id="PF13927">
    <property type="entry name" value="Ig_3"/>
    <property type="match status" value="1"/>
</dbReference>
<feature type="domain" description="Ig-like" evidence="6">
    <location>
        <begin position="741"/>
        <end position="833"/>
    </location>
</feature>
<dbReference type="InterPro" id="IPR036116">
    <property type="entry name" value="FN3_sf"/>
</dbReference>
<dbReference type="Pfam" id="PF08205">
    <property type="entry name" value="C2-set_2"/>
    <property type="match status" value="1"/>
</dbReference>
<dbReference type="InterPro" id="IPR036236">
    <property type="entry name" value="Znf_C2H2_sf"/>
</dbReference>
<dbReference type="Gene3D" id="2.60.40.10">
    <property type="entry name" value="Immunoglobulins"/>
    <property type="match status" value="3"/>
</dbReference>
<proteinExistence type="predicted"/>
<evidence type="ECO:0000313" key="8">
    <source>
        <dbReference type="Proteomes" id="UP000807504"/>
    </source>
</evidence>
<reference evidence="7" key="2">
    <citation type="submission" date="2020-06" db="EMBL/GenBank/DDBJ databases">
        <authorList>
            <person name="Sheffer M."/>
        </authorList>
    </citation>
    <scope>NUCLEOTIDE SEQUENCE</scope>
</reference>
<evidence type="ECO:0000256" key="2">
    <source>
        <dbReference type="PROSITE-ProRule" id="PRU00042"/>
    </source>
</evidence>
<evidence type="ECO:0000259" key="6">
    <source>
        <dbReference type="PROSITE" id="PS50835"/>
    </source>
</evidence>
<feature type="region of interest" description="Disordered" evidence="3">
    <location>
        <begin position="318"/>
        <end position="356"/>
    </location>
</feature>
<feature type="domain" description="C2H2-type" evidence="5">
    <location>
        <begin position="440"/>
        <end position="469"/>
    </location>
</feature>
<evidence type="ECO:0000256" key="3">
    <source>
        <dbReference type="SAM" id="MobiDB-lite"/>
    </source>
</evidence>
<dbReference type="SUPFAM" id="SSF49265">
    <property type="entry name" value="Fibronectin type III"/>
    <property type="match status" value="1"/>
</dbReference>
<dbReference type="Proteomes" id="UP000807504">
    <property type="component" value="Unassembled WGS sequence"/>
</dbReference>
<keyword evidence="4" id="KW-0812">Transmembrane</keyword>
<feature type="domain" description="Ig-like" evidence="6">
    <location>
        <begin position="649"/>
        <end position="734"/>
    </location>
</feature>
<keyword evidence="2" id="KW-0862">Zinc</keyword>
<dbReference type="Gene3D" id="3.30.160.60">
    <property type="entry name" value="Classic Zinc Finger"/>
    <property type="match status" value="2"/>
</dbReference>
<dbReference type="GO" id="GO:0008270">
    <property type="term" value="F:zinc ion binding"/>
    <property type="evidence" value="ECO:0007669"/>
    <property type="project" value="UniProtKB-KW"/>
</dbReference>
<dbReference type="SUPFAM" id="SSF48726">
    <property type="entry name" value="Immunoglobulin"/>
    <property type="match status" value="3"/>
</dbReference>
<dbReference type="InterPro" id="IPR013162">
    <property type="entry name" value="CD80_C2-set"/>
</dbReference>
<feature type="region of interest" description="Disordered" evidence="3">
    <location>
        <begin position="179"/>
        <end position="254"/>
    </location>
</feature>
<dbReference type="InterPro" id="IPR013783">
    <property type="entry name" value="Ig-like_fold"/>
</dbReference>
<dbReference type="PANTHER" id="PTHR23278:SF19">
    <property type="entry name" value="OBSCURIN"/>
    <property type="match status" value="1"/>
</dbReference>
<reference evidence="7" key="1">
    <citation type="journal article" date="2020" name="bioRxiv">
        <title>Chromosome-level reference genome of the European wasp spider Argiope bruennichi: a resource for studies on range expansion and evolutionary adaptation.</title>
        <authorList>
            <person name="Sheffer M.M."/>
            <person name="Hoppe A."/>
            <person name="Krehenwinkel H."/>
            <person name="Uhl G."/>
            <person name="Kuss A.W."/>
            <person name="Jensen L."/>
            <person name="Jensen C."/>
            <person name="Gillespie R.G."/>
            <person name="Hoff K.J."/>
            <person name="Prost S."/>
        </authorList>
    </citation>
    <scope>NUCLEOTIDE SEQUENCE</scope>
</reference>
<feature type="compositionally biased region" description="Low complexity" evidence="3">
    <location>
        <begin position="184"/>
        <end position="199"/>
    </location>
</feature>
<feature type="compositionally biased region" description="Polar residues" evidence="3">
    <location>
        <begin position="245"/>
        <end position="254"/>
    </location>
</feature>
<dbReference type="PROSITE" id="PS50157">
    <property type="entry name" value="ZINC_FINGER_C2H2_2"/>
    <property type="match status" value="1"/>
</dbReference>
<dbReference type="PROSITE" id="PS00028">
    <property type="entry name" value="ZINC_FINGER_C2H2_1"/>
    <property type="match status" value="2"/>
</dbReference>
<dbReference type="SUPFAM" id="SSF57667">
    <property type="entry name" value="beta-beta-alpha zinc fingers"/>
    <property type="match status" value="2"/>
</dbReference>
<dbReference type="CDD" id="cd00096">
    <property type="entry name" value="Ig"/>
    <property type="match status" value="1"/>
</dbReference>
<keyword evidence="8" id="KW-1185">Reference proteome</keyword>
<feature type="transmembrane region" description="Helical" evidence="4">
    <location>
        <begin position="1105"/>
        <end position="1126"/>
    </location>
</feature>
<dbReference type="InterPro" id="IPR013087">
    <property type="entry name" value="Znf_C2H2_type"/>
</dbReference>
<dbReference type="AlphaFoldDB" id="A0A8T0EFL5"/>
<comment type="caution">
    <text evidence="7">The sequence shown here is derived from an EMBL/GenBank/DDBJ whole genome shotgun (WGS) entry which is preliminary data.</text>
</comment>
<dbReference type="InterPro" id="IPR007110">
    <property type="entry name" value="Ig-like_dom"/>
</dbReference>
<dbReference type="SMART" id="SM00355">
    <property type="entry name" value="ZnF_C2H2"/>
    <property type="match status" value="3"/>
</dbReference>
<protein>
    <submittedName>
        <fullName evidence="7">Zinc finger protein AEBP2 like protein</fullName>
    </submittedName>
</protein>
<gene>
    <name evidence="7" type="ORF">HNY73_017767</name>
</gene>
<keyword evidence="2" id="KW-0479">Metal-binding</keyword>
<keyword evidence="1" id="KW-1015">Disulfide bond</keyword>
<feature type="region of interest" description="Disordered" evidence="3">
    <location>
        <begin position="465"/>
        <end position="492"/>
    </location>
</feature>
<dbReference type="InterPro" id="IPR036179">
    <property type="entry name" value="Ig-like_dom_sf"/>
</dbReference>
<dbReference type="Pfam" id="PF26014">
    <property type="entry name" value="SH3_AEBP2_C"/>
    <property type="match status" value="1"/>
</dbReference>
<sequence>MRNLAAVDKKKCVYQRFPLFGRENSPIFCIGCTQEGKREEGGGERGRPALFSELKLRRAAGARRIKMAASGLVELAEAAAIEMSMNRKIPLVQLVNLKGYFQDTYEKNGVRNGSNITKCFEQLNGGLPTKDIDPYLKTSLARNFSEFFAKESFNNRLGRSPSTDSIAVSNFSSGPGSVDSCQYSSNGSDSNSGSSPCSPEDSDPCSRAGSPHSMPPTSPANHYCSESEEQLSQTEQNFRTDDSTKSNGSSVFEENGNTFLSEQTECSSTNCENVQLNNSNSDNIKHFYLPESSCSVPNSNYEPFQNFKSSNCQIPSSAKAAESSEMQSVDKTSDLYKSAGHSNSMHQTDSKLDFSSSNTSTNQSNCSSTDMQQCSWVHCNTYLEGNTELVEHIRTQHVQVQKEKENFVCLWVGCKVYNRSSCSLSWLERHILTHGGSKPFKCIVDNCNQRFPTQSALQRHVNSHFDSHPNNHSGKTGRCRDETTSKSFRRKKHHKYKKRSAIGKTEDFFDSNIMEQIRYKLVEIHSGKPLGSTNNPYGFITLHSRVKAIRTDKSGEVKVLLQWMPENILPDCWVSEESALRCKKVPYSSLPRDVLVSLNSQLREECDDSPRFFGRCCAMRNPLLYLILFSNIFIFSDSKVFIIDENGKPLSDVIGPLNEGSRLSLLCETNGGVPSILTWWKDTFLLDDSFDTLPRGNLRNELTLAYLDRGDLMSTLTCQAALPNATESSEKSVSLDLNLKPLNVHITSLQRPLSANRRTTLKCQSSGSRPPAVLTWWIGSRQLLNATVVTYDSTTISKLILVPTADDHGRVLSCRATNPIMNGHILEDHRVLNIHHIPVLTVTFGTANAFIVEGDVVYFDCNIVANPPVTEVGWRFNEEPMYTNINAEGEGMSESVAIDVHYIPSCAFHQQLSYGIPLRESVNIKCSVEANPPDVAFYWYLNNTFRQIPLKDFVVNGTESILQFTPKRESDYGHIMCVAENTAGLQTEACCFKVSPASVPSAVEDCIVMNETVNSAIVSCIPGYDGGLNQEFHIELYSSSGLVESAVEKEYPLFEIDYLPPGTSLIAVVFATNSVGRSNAVAFSVNTKAEIRPEKDKLKLPISPVLGALIAIIGALVSISVIIILCSKHWSARLGEEIPETPTAWEPTNEPGLKI</sequence>
<dbReference type="EMBL" id="JABXBU010002228">
    <property type="protein sequence ID" value="KAF8770208.1"/>
    <property type="molecule type" value="Genomic_DNA"/>
</dbReference>
<keyword evidence="4" id="KW-0472">Membrane</keyword>
<organism evidence="7 8">
    <name type="scientific">Argiope bruennichi</name>
    <name type="common">Wasp spider</name>
    <name type="synonym">Aranea bruennichi</name>
    <dbReference type="NCBI Taxonomy" id="94029"/>
    <lineage>
        <taxon>Eukaryota</taxon>
        <taxon>Metazoa</taxon>
        <taxon>Ecdysozoa</taxon>
        <taxon>Arthropoda</taxon>
        <taxon>Chelicerata</taxon>
        <taxon>Arachnida</taxon>
        <taxon>Araneae</taxon>
        <taxon>Araneomorphae</taxon>
        <taxon>Entelegynae</taxon>
        <taxon>Araneoidea</taxon>
        <taxon>Araneidae</taxon>
        <taxon>Argiope</taxon>
    </lineage>
</organism>
<feature type="domain" description="Ig-like" evidence="6">
    <location>
        <begin position="838"/>
        <end position="874"/>
    </location>
</feature>
<keyword evidence="2" id="KW-0863">Zinc-finger</keyword>
<evidence type="ECO:0000259" key="5">
    <source>
        <dbReference type="PROSITE" id="PS50157"/>
    </source>
</evidence>
<accession>A0A8T0EFL5</accession>
<dbReference type="InterPro" id="IPR059034">
    <property type="entry name" value="SH3_AEBP2_C"/>
</dbReference>
<name>A0A8T0EFL5_ARGBR</name>
<evidence type="ECO:0000256" key="4">
    <source>
        <dbReference type="SAM" id="Phobius"/>
    </source>
</evidence>
<evidence type="ECO:0000256" key="1">
    <source>
        <dbReference type="ARBA" id="ARBA00023157"/>
    </source>
</evidence>
<keyword evidence="4" id="KW-1133">Transmembrane helix</keyword>
<dbReference type="PROSITE" id="PS50835">
    <property type="entry name" value="IG_LIKE"/>
    <property type="match status" value="4"/>
</dbReference>
<dbReference type="PANTHER" id="PTHR23278">
    <property type="entry name" value="SIDESTEP PROTEIN"/>
    <property type="match status" value="1"/>
</dbReference>
<feature type="domain" description="Ig-like" evidence="6">
    <location>
        <begin position="904"/>
        <end position="995"/>
    </location>
</feature>
<evidence type="ECO:0000313" key="7">
    <source>
        <dbReference type="EMBL" id="KAF8770208.1"/>
    </source>
</evidence>